<keyword evidence="2" id="KW-0732">Signal</keyword>
<protein>
    <submittedName>
        <fullName evidence="3">Adhesion protein FadA</fullName>
    </submittedName>
</protein>
<dbReference type="AlphaFoldDB" id="A0A0M4SF47"/>
<organism evidence="3">
    <name type="scientific">Fusobacterium animalis</name>
    <dbReference type="NCBI Taxonomy" id="76859"/>
    <lineage>
        <taxon>Bacteria</taxon>
        <taxon>Fusobacteriati</taxon>
        <taxon>Fusobacteriota</taxon>
        <taxon>Fusobacteriia</taxon>
        <taxon>Fusobacteriales</taxon>
        <taxon>Fusobacteriaceae</taxon>
        <taxon>Fusobacterium</taxon>
    </lineage>
</organism>
<dbReference type="Proteomes" id="UP000063147">
    <property type="component" value="Chromosome"/>
</dbReference>
<proteinExistence type="predicted"/>
<feature type="coiled-coil region" evidence="1">
    <location>
        <begin position="27"/>
        <end position="127"/>
    </location>
</feature>
<evidence type="ECO:0000256" key="1">
    <source>
        <dbReference type="SAM" id="Coils"/>
    </source>
</evidence>
<evidence type="ECO:0000313" key="4">
    <source>
        <dbReference type="Proteomes" id="UP000063147"/>
    </source>
</evidence>
<name>A0A0M4SF47_9FUSO</name>
<dbReference type="EMBL" id="CP012713">
    <property type="protein sequence ID" value="ALF18637.1"/>
    <property type="molecule type" value="Genomic_DNA"/>
</dbReference>
<dbReference type="Pfam" id="PF09403">
    <property type="entry name" value="FadA"/>
    <property type="match status" value="1"/>
</dbReference>
<dbReference type="RefSeq" id="WP_060676713.1">
    <property type="nucleotide sequence ID" value="NZ_CP012713.1"/>
</dbReference>
<dbReference type="Gene3D" id="1.10.287.1700">
    <property type="match status" value="1"/>
</dbReference>
<feature type="chain" id="PRO_5005801588" evidence="2">
    <location>
        <begin position="20"/>
        <end position="132"/>
    </location>
</feature>
<feature type="signal peptide" evidence="2">
    <location>
        <begin position="1"/>
        <end position="19"/>
    </location>
</feature>
<evidence type="ECO:0000256" key="2">
    <source>
        <dbReference type="SAM" id="SignalP"/>
    </source>
</evidence>
<dbReference type="InterPro" id="IPR053716">
    <property type="entry name" value="Flag_assembly_chemotaxis_eff"/>
</dbReference>
<evidence type="ECO:0000313" key="3">
    <source>
        <dbReference type="EMBL" id="ALF18637.1"/>
    </source>
</evidence>
<keyword evidence="1" id="KW-0175">Coiled coil</keyword>
<accession>A0A0M4SF47</accession>
<sequence length="132" mass="15749">MKSKILLCSMLILSSLAYGAEATDSVAQEVMSEVKSIEAEYQELMQKEAERKEEFKQEKEALEKEVQELKERQLGREELYAKLKEDAKIRWHRDEYKKLLKRFDEYYNKLEQKIADKEQQITELTKLLEVLN</sequence>
<dbReference type="PATRIC" id="fig|76859.3.peg.2187"/>
<dbReference type="OrthoDB" id="82211at2"/>
<reference evidence="3 4" key="1">
    <citation type="submission" date="2015-09" db="EMBL/GenBank/DDBJ databases">
        <authorList>
            <person name="Jackson K.R."/>
            <person name="Lunt B.L."/>
            <person name="Fisher J.N.B."/>
            <person name="Gardner A.V."/>
            <person name="Bailey M.E."/>
            <person name="Deus L.M."/>
            <person name="Earl A.S."/>
            <person name="Gibby P.D."/>
            <person name="Hartmann K.A."/>
            <person name="Liu J.E."/>
            <person name="Manci A.M."/>
            <person name="Nielsen D.A."/>
            <person name="Solomon M.B."/>
            <person name="Breakwell D.P."/>
            <person name="Burnett S.H."/>
            <person name="Grose J.H."/>
        </authorList>
    </citation>
    <scope>NUCLEOTIDE SEQUENCE [LARGE SCALE GENOMIC DNA]</scope>
    <source>
        <strain evidence="3 4">KCOM 1279</strain>
    </source>
</reference>
<gene>
    <name evidence="3" type="ORF">RN98_10830</name>
</gene>
<dbReference type="InterPro" id="IPR018543">
    <property type="entry name" value="Adhesion_FadA"/>
</dbReference>